<proteinExistence type="predicted"/>
<feature type="chain" id="PRO_5017921253" description="AMIN-like domain-containing protein" evidence="1">
    <location>
        <begin position="27"/>
        <end position="174"/>
    </location>
</feature>
<dbReference type="InterPro" id="IPR056303">
    <property type="entry name" value="AMIN-like"/>
</dbReference>
<evidence type="ECO:0000313" key="3">
    <source>
        <dbReference type="EMBL" id="RNM17057.1"/>
    </source>
</evidence>
<dbReference type="Proteomes" id="UP000279994">
    <property type="component" value="Unassembled WGS sequence"/>
</dbReference>
<evidence type="ECO:0000259" key="2">
    <source>
        <dbReference type="Pfam" id="PF24837"/>
    </source>
</evidence>
<dbReference type="RefSeq" id="WP_123221394.1">
    <property type="nucleotide sequence ID" value="NZ_RJSF01000005.1"/>
</dbReference>
<keyword evidence="4" id="KW-1185">Reference proteome</keyword>
<dbReference type="EMBL" id="RJSF01000005">
    <property type="protein sequence ID" value="RNM17057.1"/>
    <property type="molecule type" value="Genomic_DNA"/>
</dbReference>
<organism evidence="3 4">
    <name type="scientific">Nocardioides pocheonensis</name>
    <dbReference type="NCBI Taxonomy" id="661485"/>
    <lineage>
        <taxon>Bacteria</taxon>
        <taxon>Bacillati</taxon>
        <taxon>Actinomycetota</taxon>
        <taxon>Actinomycetes</taxon>
        <taxon>Propionibacteriales</taxon>
        <taxon>Nocardioidaceae</taxon>
        <taxon>Nocardioides</taxon>
    </lineage>
</organism>
<feature type="domain" description="AMIN-like" evidence="2">
    <location>
        <begin position="52"/>
        <end position="172"/>
    </location>
</feature>
<sequence>MKRLRVLFVLLITVLVGALLSPPASAGSVWLTSNASWTNPTASSPLPRVISLSYAQHQTFDRVVIRIRGPLPGGSARYQRSFSYDPSGLPVPIRSTSGLQVTLTPAYGHDDAGHNLYVGPRLAHPRFPTLRALAYTGDAEGQVTFAFALDHRAPYRVFTLSSPSRIVIDFRHRS</sequence>
<protein>
    <recommendedName>
        <fullName evidence="2">AMIN-like domain-containing protein</fullName>
    </recommendedName>
</protein>
<reference evidence="3 4" key="1">
    <citation type="submission" date="2018-11" db="EMBL/GenBank/DDBJ databases">
        <authorList>
            <person name="Li F."/>
        </authorList>
    </citation>
    <scope>NUCLEOTIDE SEQUENCE [LARGE SCALE GENOMIC DNA]</scope>
    <source>
        <strain evidence="3 4">Gsoil 818</strain>
    </source>
</reference>
<dbReference type="AlphaFoldDB" id="A0A3N0GX92"/>
<accession>A0A3N0GX92</accession>
<dbReference type="Pfam" id="PF24837">
    <property type="entry name" value="AMIN-like"/>
    <property type="match status" value="1"/>
</dbReference>
<evidence type="ECO:0000256" key="1">
    <source>
        <dbReference type="SAM" id="SignalP"/>
    </source>
</evidence>
<evidence type="ECO:0000313" key="4">
    <source>
        <dbReference type="Proteomes" id="UP000279994"/>
    </source>
</evidence>
<keyword evidence="1" id="KW-0732">Signal</keyword>
<comment type="caution">
    <text evidence="3">The sequence shown here is derived from an EMBL/GenBank/DDBJ whole genome shotgun (WGS) entry which is preliminary data.</text>
</comment>
<feature type="signal peptide" evidence="1">
    <location>
        <begin position="1"/>
        <end position="26"/>
    </location>
</feature>
<dbReference type="OrthoDB" id="3393679at2"/>
<gene>
    <name evidence="3" type="ORF">EFL26_02920</name>
</gene>
<name>A0A3N0GX92_9ACTN</name>